<comment type="caution">
    <text evidence="2">Lacks conserved residue(s) required for the propagation of feature annotation.</text>
</comment>
<protein>
    <recommendedName>
        <fullName evidence="2">Thiamine-monophosphate kinase</fullName>
        <shortName evidence="2">TMP kinase</shortName>
        <shortName evidence="2">Thiamine-phosphate kinase</shortName>
        <ecNumber evidence="2">2.7.4.16</ecNumber>
    </recommendedName>
</protein>
<dbReference type="AlphaFoldDB" id="A0A939ISF4"/>
<sequence length="347" mass="37879">MTTMSEIGEKEFIKGLLPSLSVDSSFVNGFGHDASIIDVGLDQLIACKIDRAPSPVSLKHGIGDAKTWGRLAVVANVSDLLSVGAVPKALMLSLVLPDDFDVISAREIVMGCEEACRSHGIAFVGGDTKEGDAAQVIGAAWGTLLRGTQFGRGSAMPGDYLFIAGRLGAFSGSMALMNKRIFDKKIPNYYTNVLTHPMARVIEGRYMRESRKVAFACDLSDGLSEAIRIFCKEGVGITLHEKCLPMHTIAEEASFRTEVPLWQFALGVGDWAIACVVRQEEAASFKALMPNGLEIFQVGRFDETGLIQIQDKKGIKRELPPLINEHFRQRAEDDTGYLHELLRSQSE</sequence>
<feature type="binding site" evidence="2">
    <location>
        <position position="79"/>
    </location>
    <ligand>
        <name>Mg(2+)</name>
        <dbReference type="ChEBI" id="CHEBI:18420"/>
        <label>3</label>
    </ligand>
</feature>
<evidence type="ECO:0000313" key="4">
    <source>
        <dbReference type="EMBL" id="MBN7827129.1"/>
    </source>
</evidence>
<feature type="binding site" evidence="2">
    <location>
        <position position="33"/>
    </location>
    <ligand>
        <name>Mg(2+)</name>
        <dbReference type="ChEBI" id="CHEBI:18420"/>
        <label>4</label>
    </ligand>
</feature>
<dbReference type="InterPro" id="IPR036676">
    <property type="entry name" value="PurM-like_C_sf"/>
</dbReference>
<feature type="binding site" evidence="2">
    <location>
        <position position="220"/>
    </location>
    <ligand>
        <name>ATP</name>
        <dbReference type="ChEBI" id="CHEBI:30616"/>
    </ligand>
</feature>
<dbReference type="EC" id="2.7.4.16" evidence="2"/>
<evidence type="ECO:0000259" key="3">
    <source>
        <dbReference type="Pfam" id="PF00586"/>
    </source>
</evidence>
<comment type="similarity">
    <text evidence="2">Belongs to the thiamine-monophosphate kinase family.</text>
</comment>
<keyword evidence="2" id="KW-0418">Kinase</keyword>
<dbReference type="PANTHER" id="PTHR30270">
    <property type="entry name" value="THIAMINE-MONOPHOSPHATE KINASE"/>
    <property type="match status" value="1"/>
</dbReference>
<keyword evidence="2" id="KW-0067">ATP-binding</keyword>
<feature type="binding site" evidence="2">
    <location>
        <position position="152"/>
    </location>
    <ligand>
        <name>ATP</name>
        <dbReference type="ChEBI" id="CHEBI:30616"/>
    </ligand>
</feature>
<dbReference type="Gene3D" id="3.30.1330.10">
    <property type="entry name" value="PurM-like, N-terminal domain"/>
    <property type="match status" value="1"/>
</dbReference>
<organism evidence="4 5">
    <name type="scientific">Bowmanella dokdonensis</name>
    <dbReference type="NCBI Taxonomy" id="751969"/>
    <lineage>
        <taxon>Bacteria</taxon>
        <taxon>Pseudomonadati</taxon>
        <taxon>Pseudomonadota</taxon>
        <taxon>Gammaproteobacteria</taxon>
        <taxon>Alteromonadales</taxon>
        <taxon>Alteromonadaceae</taxon>
        <taxon>Bowmanella</taxon>
    </lineage>
</organism>
<keyword evidence="1 2" id="KW-0784">Thiamine biosynthesis</keyword>
<evidence type="ECO:0000313" key="5">
    <source>
        <dbReference type="Proteomes" id="UP000664654"/>
    </source>
</evidence>
<dbReference type="SUPFAM" id="SSF56042">
    <property type="entry name" value="PurM C-terminal domain-like"/>
    <property type="match status" value="1"/>
</dbReference>
<dbReference type="GO" id="GO:0000287">
    <property type="term" value="F:magnesium ion binding"/>
    <property type="evidence" value="ECO:0007669"/>
    <property type="project" value="UniProtKB-UniRule"/>
</dbReference>
<gene>
    <name evidence="2" type="primary">thiL</name>
    <name evidence="4" type="ORF">J0A66_17995</name>
</gene>
<dbReference type="InterPro" id="IPR006283">
    <property type="entry name" value="ThiL-like"/>
</dbReference>
<feature type="binding site" evidence="2">
    <location>
        <position position="50"/>
    </location>
    <ligand>
        <name>Mg(2+)</name>
        <dbReference type="ChEBI" id="CHEBI:18420"/>
        <label>1</label>
    </ligand>
</feature>
<keyword evidence="2" id="KW-0547">Nucleotide-binding</keyword>
<comment type="caution">
    <text evidence="4">The sequence shown here is derived from an EMBL/GenBank/DDBJ whole genome shotgun (WGS) entry which is preliminary data.</text>
</comment>
<comment type="miscellaneous">
    <text evidence="2">Reaction mechanism of ThiL seems to utilize a direct, inline transfer of the gamma-phosphate of ATP to TMP rather than a phosphorylated enzyme intermediate.</text>
</comment>
<dbReference type="RefSeq" id="WP_206575242.1">
    <property type="nucleotide sequence ID" value="NZ_JAFKCV010000014.1"/>
</dbReference>
<feature type="binding site" evidence="2">
    <location>
        <position position="79"/>
    </location>
    <ligand>
        <name>Mg(2+)</name>
        <dbReference type="ChEBI" id="CHEBI:18420"/>
        <label>4</label>
    </ligand>
</feature>
<dbReference type="InterPro" id="IPR016188">
    <property type="entry name" value="PurM-like_N"/>
</dbReference>
<keyword evidence="2" id="KW-0808">Transferase</keyword>
<feature type="binding site" evidence="2">
    <location>
        <position position="33"/>
    </location>
    <ligand>
        <name>Mg(2+)</name>
        <dbReference type="ChEBI" id="CHEBI:18420"/>
        <label>3</label>
    </ligand>
</feature>
<keyword evidence="5" id="KW-1185">Reference proteome</keyword>
<feature type="binding site" evidence="2">
    <location>
        <position position="337"/>
    </location>
    <ligand>
        <name>substrate</name>
    </ligand>
</feature>
<feature type="binding site" evidence="2">
    <location>
        <position position="127"/>
    </location>
    <ligand>
        <name>Mg(2+)</name>
        <dbReference type="ChEBI" id="CHEBI:18420"/>
        <label>1</label>
    </ligand>
</feature>
<keyword evidence="2" id="KW-0479">Metal-binding</keyword>
<dbReference type="InterPro" id="IPR036921">
    <property type="entry name" value="PurM-like_N_sf"/>
</dbReference>
<feature type="binding site" evidence="2">
    <location>
        <position position="50"/>
    </location>
    <ligand>
        <name>Mg(2+)</name>
        <dbReference type="ChEBI" id="CHEBI:18420"/>
        <label>2</label>
    </ligand>
</feature>
<feature type="binding site" evidence="2">
    <location>
        <begin position="126"/>
        <end position="127"/>
    </location>
    <ligand>
        <name>ATP</name>
        <dbReference type="ChEBI" id="CHEBI:30616"/>
    </ligand>
</feature>
<dbReference type="GO" id="GO:0009030">
    <property type="term" value="F:thiamine-phosphate kinase activity"/>
    <property type="evidence" value="ECO:0007669"/>
    <property type="project" value="UniProtKB-UniRule"/>
</dbReference>
<comment type="catalytic activity">
    <reaction evidence="2">
        <text>thiamine phosphate + ATP = thiamine diphosphate + ADP</text>
        <dbReference type="Rhea" id="RHEA:15913"/>
        <dbReference type="ChEBI" id="CHEBI:30616"/>
        <dbReference type="ChEBI" id="CHEBI:37575"/>
        <dbReference type="ChEBI" id="CHEBI:58937"/>
        <dbReference type="ChEBI" id="CHEBI:456216"/>
        <dbReference type="EC" id="2.7.4.16"/>
    </reaction>
</comment>
<feature type="binding site" evidence="2">
    <location>
        <position position="79"/>
    </location>
    <ligand>
        <name>Mg(2+)</name>
        <dbReference type="ChEBI" id="CHEBI:18420"/>
        <label>2</label>
    </ligand>
</feature>
<dbReference type="HAMAP" id="MF_02128">
    <property type="entry name" value="TMP_kinase"/>
    <property type="match status" value="1"/>
</dbReference>
<feature type="binding site" evidence="2">
    <location>
        <position position="218"/>
    </location>
    <ligand>
        <name>Mg(2+)</name>
        <dbReference type="ChEBI" id="CHEBI:18420"/>
        <label>3</label>
    </ligand>
</feature>
<evidence type="ECO:0000256" key="2">
    <source>
        <dbReference type="HAMAP-Rule" id="MF_02128"/>
    </source>
</evidence>
<evidence type="ECO:0000256" key="1">
    <source>
        <dbReference type="ARBA" id="ARBA00022977"/>
    </source>
</evidence>
<dbReference type="GO" id="GO:0009229">
    <property type="term" value="P:thiamine diphosphate biosynthetic process"/>
    <property type="evidence" value="ECO:0007669"/>
    <property type="project" value="UniProtKB-UniRule"/>
</dbReference>
<dbReference type="GO" id="GO:0009228">
    <property type="term" value="P:thiamine biosynthetic process"/>
    <property type="evidence" value="ECO:0007669"/>
    <property type="project" value="UniProtKB-KW"/>
</dbReference>
<reference evidence="4" key="1">
    <citation type="submission" date="2021-03" db="EMBL/GenBank/DDBJ databases">
        <title>novel species isolated from a fishpond in China.</title>
        <authorList>
            <person name="Lu H."/>
            <person name="Cai Z."/>
        </authorList>
    </citation>
    <scope>NUCLEOTIDE SEQUENCE</scope>
    <source>
        <strain evidence="4">JCM 30855</strain>
    </source>
</reference>
<proteinExistence type="inferred from homology"/>
<keyword evidence="2" id="KW-0460">Magnesium</keyword>
<dbReference type="Pfam" id="PF00586">
    <property type="entry name" value="AIRS"/>
    <property type="match status" value="1"/>
</dbReference>
<dbReference type="SUPFAM" id="SSF55326">
    <property type="entry name" value="PurM N-terminal domain-like"/>
    <property type="match status" value="1"/>
</dbReference>
<feature type="binding site" evidence="2">
    <location>
        <position position="221"/>
    </location>
    <ligand>
        <name>Mg(2+)</name>
        <dbReference type="ChEBI" id="CHEBI:18420"/>
        <label>5</label>
    </ligand>
</feature>
<dbReference type="PANTHER" id="PTHR30270:SF0">
    <property type="entry name" value="THIAMINE-MONOPHOSPHATE KINASE"/>
    <property type="match status" value="1"/>
</dbReference>
<accession>A0A939ISF4</accession>
<dbReference type="Proteomes" id="UP000664654">
    <property type="component" value="Unassembled WGS sequence"/>
</dbReference>
<comment type="function">
    <text evidence="2">Catalyzes the ATP-dependent phosphorylation of thiamine-monophosphate (TMP) to form thiamine-pyrophosphate (TPP), the active form of vitamin B1.</text>
</comment>
<dbReference type="EMBL" id="JAFKCV010000014">
    <property type="protein sequence ID" value="MBN7827129.1"/>
    <property type="molecule type" value="Genomic_DNA"/>
</dbReference>
<name>A0A939ISF4_9ALTE</name>
<comment type="pathway">
    <text evidence="2">Cofactor biosynthesis; thiamine diphosphate biosynthesis; thiamine diphosphate from thiamine phosphate: step 1/1.</text>
</comment>
<dbReference type="GO" id="GO:0005524">
    <property type="term" value="F:ATP binding"/>
    <property type="evidence" value="ECO:0007669"/>
    <property type="project" value="UniProtKB-UniRule"/>
</dbReference>
<dbReference type="Gene3D" id="3.90.650.10">
    <property type="entry name" value="PurM-like C-terminal domain"/>
    <property type="match status" value="1"/>
</dbReference>
<feature type="domain" description="PurM-like N-terminal" evidence="3">
    <location>
        <begin position="31"/>
        <end position="140"/>
    </location>
</feature>